<protein>
    <submittedName>
        <fullName evidence="2">Uncharacterized protein</fullName>
    </submittedName>
</protein>
<evidence type="ECO:0000256" key="1">
    <source>
        <dbReference type="SAM" id="MobiDB-lite"/>
    </source>
</evidence>
<sequence length="39" mass="4311">MGRKAQRDQSPYPNVAQPLFDPTPLESCGWGARLANPLQ</sequence>
<reference evidence="2 3" key="1">
    <citation type="submission" date="2018-05" db="EMBL/GenBank/DDBJ databases">
        <title>A metagenomic window into the 2 km-deep terrestrial subsurface aquifer revealed taxonomically and functionally diverse microbial community comprising novel uncultured bacterial lineages.</title>
        <authorList>
            <person name="Kadnikov V.V."/>
            <person name="Mardanov A.V."/>
            <person name="Beletsky A.V."/>
            <person name="Banks D."/>
            <person name="Pimenov N.V."/>
            <person name="Frank Y.A."/>
            <person name="Karnachuk O.V."/>
            <person name="Ravin N.V."/>
        </authorList>
    </citation>
    <scope>NUCLEOTIDE SEQUENCE [LARGE SCALE GENOMIC DNA]</scope>
    <source>
        <strain evidence="2">BY</strain>
    </source>
</reference>
<name>A0A2Z4Y7J2_SUMC1</name>
<dbReference type="AlphaFoldDB" id="A0A2Z4Y7J2"/>
<dbReference type="EMBL" id="CP030759">
    <property type="protein sequence ID" value="AXA37191.1"/>
    <property type="molecule type" value="Genomic_DNA"/>
</dbReference>
<evidence type="ECO:0000313" key="2">
    <source>
        <dbReference type="EMBL" id="AXA37191.1"/>
    </source>
</evidence>
<dbReference type="KEGG" id="schv:BRCON_2421"/>
<organism evidence="2 3">
    <name type="scientific">Sumerlaea chitinivorans</name>
    <dbReference type="NCBI Taxonomy" id="2250252"/>
    <lineage>
        <taxon>Bacteria</taxon>
        <taxon>Candidatus Sumerlaeota</taxon>
        <taxon>Candidatus Sumerlaeia</taxon>
        <taxon>Candidatus Sumerlaeales</taxon>
        <taxon>Candidatus Sumerlaeaceae</taxon>
        <taxon>Candidatus Sumerlaea</taxon>
    </lineage>
</organism>
<accession>A0A2Z4Y7J2</accession>
<gene>
    <name evidence="2" type="ORF">BRCON_2421</name>
</gene>
<dbReference type="Proteomes" id="UP000262583">
    <property type="component" value="Chromosome"/>
</dbReference>
<proteinExistence type="predicted"/>
<feature type="region of interest" description="Disordered" evidence="1">
    <location>
        <begin position="1"/>
        <end position="28"/>
    </location>
</feature>
<evidence type="ECO:0000313" key="3">
    <source>
        <dbReference type="Proteomes" id="UP000262583"/>
    </source>
</evidence>